<evidence type="ECO:0000313" key="3">
    <source>
        <dbReference type="EMBL" id="MBK1792062.1"/>
    </source>
</evidence>
<evidence type="ECO:0000313" key="4">
    <source>
        <dbReference type="Proteomes" id="UP000624703"/>
    </source>
</evidence>
<dbReference type="SUPFAM" id="SSF49899">
    <property type="entry name" value="Concanavalin A-like lectins/glucanases"/>
    <property type="match status" value="2"/>
</dbReference>
<comment type="similarity">
    <text evidence="1">Belongs to the glycosyl hydrolase 16 family.</text>
</comment>
<name>A0A8J7MES8_9BACT</name>
<dbReference type="InterPro" id="IPR000757">
    <property type="entry name" value="Beta-glucanase-like"/>
</dbReference>
<comment type="caution">
    <text evidence="3">The sequence shown here is derived from an EMBL/GenBank/DDBJ whole genome shotgun (WGS) entry which is preliminary data.</text>
</comment>
<dbReference type="Gene3D" id="2.60.120.200">
    <property type="match status" value="2"/>
</dbReference>
<gene>
    <name evidence="3" type="ORF">JIN82_12950</name>
</gene>
<protein>
    <recommendedName>
        <fullName evidence="2">GH16 domain-containing protein</fullName>
    </recommendedName>
</protein>
<dbReference type="InterPro" id="IPR013320">
    <property type="entry name" value="ConA-like_dom_sf"/>
</dbReference>
<dbReference type="Proteomes" id="UP000624703">
    <property type="component" value="Unassembled WGS sequence"/>
</dbReference>
<evidence type="ECO:0000259" key="2">
    <source>
        <dbReference type="PROSITE" id="PS51762"/>
    </source>
</evidence>
<dbReference type="EMBL" id="JAENIM010000043">
    <property type="protein sequence ID" value="MBK1792062.1"/>
    <property type="molecule type" value="Genomic_DNA"/>
</dbReference>
<dbReference type="Pfam" id="PF17963">
    <property type="entry name" value="Big_9"/>
    <property type="match status" value="2"/>
</dbReference>
<reference evidence="3" key="1">
    <citation type="submission" date="2021-01" db="EMBL/GenBank/DDBJ databases">
        <title>Modified the classification status of verrucomicrobia.</title>
        <authorList>
            <person name="Feng X."/>
        </authorList>
    </citation>
    <scope>NUCLEOTIDE SEQUENCE</scope>
    <source>
        <strain evidence="3">_KCTC 22039</strain>
    </source>
</reference>
<accession>A0A8J7MES8</accession>
<dbReference type="AlphaFoldDB" id="A0A8J7MES8"/>
<dbReference type="RefSeq" id="WP_200312078.1">
    <property type="nucleotide sequence ID" value="NZ_JAENIM010000043.1"/>
</dbReference>
<dbReference type="PROSITE" id="PS51762">
    <property type="entry name" value="GH16_2"/>
    <property type="match status" value="1"/>
</dbReference>
<feature type="domain" description="GH16" evidence="2">
    <location>
        <begin position="42"/>
        <end position="303"/>
    </location>
</feature>
<organism evidence="3 4">
    <name type="scientific">Persicirhabdus sediminis</name>
    <dbReference type="NCBI Taxonomy" id="454144"/>
    <lineage>
        <taxon>Bacteria</taxon>
        <taxon>Pseudomonadati</taxon>
        <taxon>Verrucomicrobiota</taxon>
        <taxon>Verrucomicrobiia</taxon>
        <taxon>Verrucomicrobiales</taxon>
        <taxon>Verrucomicrobiaceae</taxon>
        <taxon>Persicirhabdus</taxon>
    </lineage>
</organism>
<proteinExistence type="inferred from homology"/>
<dbReference type="GO" id="GO:0004553">
    <property type="term" value="F:hydrolase activity, hydrolyzing O-glycosyl compounds"/>
    <property type="evidence" value="ECO:0007669"/>
    <property type="project" value="InterPro"/>
</dbReference>
<keyword evidence="4" id="KW-1185">Reference proteome</keyword>
<dbReference type="CDD" id="cd00413">
    <property type="entry name" value="Glyco_hydrolase_16"/>
    <property type="match status" value="1"/>
</dbReference>
<evidence type="ECO:0000256" key="1">
    <source>
        <dbReference type="ARBA" id="ARBA00006865"/>
    </source>
</evidence>
<dbReference type="Gene3D" id="2.60.40.3440">
    <property type="match status" value="2"/>
</dbReference>
<dbReference type="Pfam" id="PF13385">
    <property type="entry name" value="Laminin_G_3"/>
    <property type="match status" value="1"/>
</dbReference>
<dbReference type="GO" id="GO:0005975">
    <property type="term" value="P:carbohydrate metabolic process"/>
    <property type="evidence" value="ECO:0007669"/>
    <property type="project" value="InterPro"/>
</dbReference>
<sequence>MEKHNDADILRAGRPLNQLRTIVGSAIILANSLAYGQVTYFEDFAATGKPSAPQGLKWSFTDQMLPGQTWNDFVPGDGYAHITFDADPSNDTQNKPNGQKITQPFQMIHVDEVGPGHRLEMCAKGAAVVGVGGFIFTYFEDYPYSDSDKGVDEIDIEIVPVDTQGTDTPNHPILPSENGWTDVRYNTWANADPDNNYKPYTYKKGSILDMDGNRVSHMDDEFHVYTIEWQNYPNGPTGDGRDGLVVFYIDGVKQSTITYPVPESSAQILYGVRQMPAWTGDLNFQGTKTMLVDWINIQPIDDNSPNAIADRYDVAGELVVSAARGVLSNDIGNNLQANLITPPKYGTVTLNADGSFTYRAMGGFTGRDKFIYNASNGSVTGSTNAAVVTLNVTESVGVGAVDDVYSVQANGELQVDAPGVLENDHGVGISITGNTNTSNGILTIASDGGFKYTPNYGFIGEDSFSYTIKGSDNEVDTATVKFTVVEGSSNTVGAYAYYKLNETSGKQATDSSGNNRHATVVNGSWTDGKYDGAMAFTNTSQLLLNSSNISSNWSFAAWVKASNNYSAHEYLAYSPTHTLNLRNWENGNIAYGEKGKTDYEFASSLTRNQWQHLTFTGNGKTVTLYVDGVNRGSIQTAATSSMPMTSIGNGTDGETFGMINSVVDEIAIYNKTLTSDEIKAIFENTKPSLIDDWKNQHFTSSDLQDPNVSGNFANPSRDGLANLLKYALGLDPKSYHKQAFSMDLGANKKPLIGFNYDPQRSDVDIILETSSDLTNWQTAGQSIQGNAFTPVDGKATVIHNNRELSPNLQLELNDTAESKNFVRIRVDSNE</sequence>